<protein>
    <recommendedName>
        <fullName evidence="3">F-box domain-containing protein</fullName>
    </recommendedName>
</protein>
<evidence type="ECO:0008006" key="3">
    <source>
        <dbReference type="Google" id="ProtNLM"/>
    </source>
</evidence>
<reference evidence="1 2" key="1">
    <citation type="submission" date="2014-02" db="EMBL/GenBank/DDBJ databases">
        <title>Transposable element dynamics among asymbiotic and ectomycorrhizal Amanita fungi.</title>
        <authorList>
            <consortium name="DOE Joint Genome Institute"/>
            <person name="Hess J."/>
            <person name="Skrede I."/>
            <person name="Wolfe B."/>
            <person name="LaButti K."/>
            <person name="Ohm R.A."/>
            <person name="Grigoriev I.V."/>
            <person name="Pringle A."/>
        </authorList>
    </citation>
    <scope>NUCLEOTIDE SEQUENCE [LARGE SCALE GENOMIC DNA]</scope>
    <source>
        <strain evidence="1 2">SKay4041</strain>
    </source>
</reference>
<sequence length="452" mass="51078">MSIMQSAPVELIHETLSHFIATIHAHDPAPFPWFLGHICRSWRYAFFSMRPFWSKIDIDMGKLLLLSAETADKTPSLTHYDRTCDVVKFYLDIHWDKPLCFHFAMGGNHTAQELACITRLLLMLAGNSKRWQDATLTLVPEQFRSIFQISREGSLPLLTTLNVGVPSENLIAAWDHSHELASLFVNAPRLTEIELCNRVPWNISWSSITKLHLHDVIGSMDVVEILRQTTNLELLHIQNSNTYELPTPAPRGDTTSRTPVLLPKLKVLATCGYSILMHLKAPVLESVYTLGSFKLGEQVPSLLIRSSCRPKELMLLACRAIDAWEVLLSAPTITHLAFGNIDDLGCILRLLVENSHVLPQLRMLVTNTNMTLNDITDLSTFLSTWTKGVSGDSRFYRVRCVYPPKSLGDQVDTVVEDVSSELDNLKRHWEAKGVGFDVGPPSTWNQDEQDWR</sequence>
<gene>
    <name evidence="1" type="ORF">AMATHDRAFT_6153</name>
</gene>
<dbReference type="OrthoDB" id="3365698at2759"/>
<proteinExistence type="predicted"/>
<dbReference type="EMBL" id="KZ302078">
    <property type="protein sequence ID" value="PFH48066.1"/>
    <property type="molecule type" value="Genomic_DNA"/>
</dbReference>
<accession>A0A2A9NJX3</accession>
<name>A0A2A9NJX3_9AGAR</name>
<organism evidence="1 2">
    <name type="scientific">Amanita thiersii Skay4041</name>
    <dbReference type="NCBI Taxonomy" id="703135"/>
    <lineage>
        <taxon>Eukaryota</taxon>
        <taxon>Fungi</taxon>
        <taxon>Dikarya</taxon>
        <taxon>Basidiomycota</taxon>
        <taxon>Agaricomycotina</taxon>
        <taxon>Agaricomycetes</taxon>
        <taxon>Agaricomycetidae</taxon>
        <taxon>Agaricales</taxon>
        <taxon>Pluteineae</taxon>
        <taxon>Amanitaceae</taxon>
        <taxon>Amanita</taxon>
    </lineage>
</organism>
<evidence type="ECO:0000313" key="2">
    <source>
        <dbReference type="Proteomes" id="UP000242287"/>
    </source>
</evidence>
<evidence type="ECO:0000313" key="1">
    <source>
        <dbReference type="EMBL" id="PFH48066.1"/>
    </source>
</evidence>
<keyword evidence="2" id="KW-1185">Reference proteome</keyword>
<dbReference type="Proteomes" id="UP000242287">
    <property type="component" value="Unassembled WGS sequence"/>
</dbReference>
<dbReference type="AlphaFoldDB" id="A0A2A9NJX3"/>